<organism evidence="2 3">
    <name type="scientific">Diploptera punctata</name>
    <name type="common">Pacific beetle cockroach</name>
    <dbReference type="NCBI Taxonomy" id="6984"/>
    <lineage>
        <taxon>Eukaryota</taxon>
        <taxon>Metazoa</taxon>
        <taxon>Ecdysozoa</taxon>
        <taxon>Arthropoda</taxon>
        <taxon>Hexapoda</taxon>
        <taxon>Insecta</taxon>
        <taxon>Pterygota</taxon>
        <taxon>Neoptera</taxon>
        <taxon>Polyneoptera</taxon>
        <taxon>Dictyoptera</taxon>
        <taxon>Blattodea</taxon>
        <taxon>Blaberoidea</taxon>
        <taxon>Blaberidae</taxon>
        <taxon>Diplopterinae</taxon>
        <taxon>Diploptera</taxon>
    </lineage>
</organism>
<dbReference type="InterPro" id="IPR015216">
    <property type="entry name" value="SANTA"/>
</dbReference>
<dbReference type="Proteomes" id="UP001233999">
    <property type="component" value="Unassembled WGS sequence"/>
</dbReference>
<dbReference type="AlphaFoldDB" id="A0AAD7Z6C9"/>
<gene>
    <name evidence="2" type="ORF">L9F63_008136</name>
</gene>
<feature type="non-terminal residue" evidence="2">
    <location>
        <position position="372"/>
    </location>
</feature>
<protein>
    <recommendedName>
        <fullName evidence="1">SANTA domain-containing protein</fullName>
    </recommendedName>
</protein>
<dbReference type="Pfam" id="PF09133">
    <property type="entry name" value="SANTA"/>
    <property type="match status" value="1"/>
</dbReference>
<name>A0AAD7Z6C9_DIPPU</name>
<evidence type="ECO:0000259" key="1">
    <source>
        <dbReference type="Pfam" id="PF09133"/>
    </source>
</evidence>
<feature type="domain" description="SANTA" evidence="1">
    <location>
        <begin position="160"/>
        <end position="237"/>
    </location>
</feature>
<reference evidence="2" key="1">
    <citation type="journal article" date="2023" name="IScience">
        <title>Live-bearing cockroach genome reveals convergent evolutionary mechanisms linked to viviparity in insects and beyond.</title>
        <authorList>
            <person name="Fouks B."/>
            <person name="Harrison M.C."/>
            <person name="Mikhailova A.A."/>
            <person name="Marchal E."/>
            <person name="English S."/>
            <person name="Carruthers M."/>
            <person name="Jennings E.C."/>
            <person name="Chiamaka E.L."/>
            <person name="Frigard R.A."/>
            <person name="Pippel M."/>
            <person name="Attardo G.M."/>
            <person name="Benoit J.B."/>
            <person name="Bornberg-Bauer E."/>
            <person name="Tobe S.S."/>
        </authorList>
    </citation>
    <scope>NUCLEOTIDE SEQUENCE</scope>
    <source>
        <strain evidence="2">Stay&amp;Tobe</strain>
    </source>
</reference>
<dbReference type="EMBL" id="JASPKZ010010268">
    <property type="protein sequence ID" value="KAJ9574701.1"/>
    <property type="molecule type" value="Genomic_DNA"/>
</dbReference>
<reference evidence="2" key="2">
    <citation type="submission" date="2023-05" db="EMBL/GenBank/DDBJ databases">
        <authorList>
            <person name="Fouks B."/>
        </authorList>
    </citation>
    <scope>NUCLEOTIDE SEQUENCE</scope>
    <source>
        <strain evidence="2">Stay&amp;Tobe</strain>
        <tissue evidence="2">Testes</tissue>
    </source>
</reference>
<keyword evidence="3" id="KW-1185">Reference proteome</keyword>
<evidence type="ECO:0000313" key="3">
    <source>
        <dbReference type="Proteomes" id="UP001233999"/>
    </source>
</evidence>
<accession>A0AAD7Z6C9</accession>
<comment type="caution">
    <text evidence="2">The sequence shown here is derived from an EMBL/GenBank/DDBJ whole genome shotgun (WGS) entry which is preliminary data.</text>
</comment>
<evidence type="ECO:0000313" key="2">
    <source>
        <dbReference type="EMBL" id="KAJ9574701.1"/>
    </source>
</evidence>
<sequence>MRNLLGPIENISQNARISFSPDVTNSKKKSKIMKKKPCITLLDFQKKENISYPVSKVLPYKKLVLNSYQQQHHTARWQSWLANTPTWILQIGLESADSKLSHNGNSADKENHYCGNESMNSSYFTIEDEMVQVDSSGIIDSDDEKDNSVHNMDEESKKWTDWSIQLTDGKLFITGKTGDGVCQAKDISSCELKDSNTLRFNNGVVYELVGMPDHFTNLPYYVRNKFQCGFPSDWKEVKELWRKYVNEGSPFGFMWSPDRRESIPYGSTFTNSIESSSHRSLIPIKTVVYSDTAKNSPSMSEVCKRTHSRIVKKGRDQMASKVSVKAVKKINYNELSESSIKLSTTIQRSSINESKILSKNESQRMKNISRNM</sequence>
<proteinExistence type="predicted"/>